<keyword evidence="3" id="KW-1185">Reference proteome</keyword>
<evidence type="ECO:0000259" key="1">
    <source>
        <dbReference type="Pfam" id="PF13470"/>
    </source>
</evidence>
<dbReference type="Proteomes" id="UP000464577">
    <property type="component" value="Chromosome"/>
</dbReference>
<dbReference type="SUPFAM" id="SSF88723">
    <property type="entry name" value="PIN domain-like"/>
    <property type="match status" value="1"/>
</dbReference>
<gene>
    <name evidence="2" type="ORF">GJR95_39970</name>
</gene>
<accession>A0A6P1W681</accession>
<dbReference type="InterPro" id="IPR029060">
    <property type="entry name" value="PIN-like_dom_sf"/>
</dbReference>
<sequence>MNRLRLVLDTNVFLVSLAPQYKYHWIYECILKNKFDLCLSTEILLEYEEVIQQRYGLNVTDAKLSYLLLLPNVHVVEPLYR</sequence>
<protein>
    <recommendedName>
        <fullName evidence="1">PIN domain-containing protein</fullName>
    </recommendedName>
</protein>
<dbReference type="EMBL" id="CP045997">
    <property type="protein sequence ID" value="QHW00834.1"/>
    <property type="molecule type" value="Genomic_DNA"/>
</dbReference>
<dbReference type="Pfam" id="PF13470">
    <property type="entry name" value="PIN_3"/>
    <property type="match status" value="1"/>
</dbReference>
<feature type="domain" description="PIN" evidence="1">
    <location>
        <begin position="5"/>
        <end position="54"/>
    </location>
</feature>
<evidence type="ECO:0000313" key="2">
    <source>
        <dbReference type="EMBL" id="QHW00834.1"/>
    </source>
</evidence>
<proteinExistence type="predicted"/>
<dbReference type="RefSeq" id="WP_162391229.1">
    <property type="nucleotide sequence ID" value="NZ_CP045997.1"/>
</dbReference>
<dbReference type="AlphaFoldDB" id="A0A6P1W681"/>
<organism evidence="2 3">
    <name type="scientific">Spirosoma endbachense</name>
    <dbReference type="NCBI Taxonomy" id="2666025"/>
    <lineage>
        <taxon>Bacteria</taxon>
        <taxon>Pseudomonadati</taxon>
        <taxon>Bacteroidota</taxon>
        <taxon>Cytophagia</taxon>
        <taxon>Cytophagales</taxon>
        <taxon>Cytophagaceae</taxon>
        <taxon>Spirosoma</taxon>
    </lineage>
</organism>
<reference evidence="2 3" key="1">
    <citation type="submission" date="2019-11" db="EMBL/GenBank/DDBJ databases">
        <title>Spirosoma endbachense sp. nov., isolated from a natural salt meadow.</title>
        <authorList>
            <person name="Rojas J."/>
            <person name="Ambika Manirajan B."/>
            <person name="Ratering S."/>
            <person name="Suarez C."/>
            <person name="Geissler-Plaum R."/>
            <person name="Schnell S."/>
        </authorList>
    </citation>
    <scope>NUCLEOTIDE SEQUENCE [LARGE SCALE GENOMIC DNA]</scope>
    <source>
        <strain evidence="2 3">I-24</strain>
    </source>
</reference>
<name>A0A6P1W681_9BACT</name>
<dbReference type="KEGG" id="senf:GJR95_39970"/>
<dbReference type="InterPro" id="IPR002716">
    <property type="entry name" value="PIN_dom"/>
</dbReference>
<evidence type="ECO:0000313" key="3">
    <source>
        <dbReference type="Proteomes" id="UP000464577"/>
    </source>
</evidence>